<protein>
    <submittedName>
        <fullName evidence="2">Uncharacterized protein</fullName>
    </submittedName>
</protein>
<dbReference type="Proteomes" id="UP000626786">
    <property type="component" value="Unassembled WGS sequence"/>
</dbReference>
<evidence type="ECO:0000256" key="1">
    <source>
        <dbReference type="SAM" id="Phobius"/>
    </source>
</evidence>
<dbReference type="EMBL" id="JACSQN010000007">
    <property type="protein sequence ID" value="MBD7984816.1"/>
    <property type="molecule type" value="Genomic_DNA"/>
</dbReference>
<organism evidence="2 3">
    <name type="scientific">Sporosarcina quadrami</name>
    <dbReference type="NCBI Taxonomy" id="2762234"/>
    <lineage>
        <taxon>Bacteria</taxon>
        <taxon>Bacillati</taxon>
        <taxon>Bacillota</taxon>
        <taxon>Bacilli</taxon>
        <taxon>Bacillales</taxon>
        <taxon>Caryophanaceae</taxon>
        <taxon>Sporosarcina</taxon>
    </lineage>
</organism>
<comment type="caution">
    <text evidence="2">The sequence shown here is derived from an EMBL/GenBank/DDBJ whole genome shotgun (WGS) entry which is preliminary data.</text>
</comment>
<name>A0ABR8U9X1_9BACL</name>
<sequence length="62" mass="6662">MLNKIPNLIVLLIFGTLSLVLALTLPIPKTPQWILLGIALILNLTSAISLMVIGVKRTRGTA</sequence>
<keyword evidence="1" id="KW-1133">Transmembrane helix</keyword>
<feature type="transmembrane region" description="Helical" evidence="1">
    <location>
        <begin position="32"/>
        <end position="55"/>
    </location>
</feature>
<evidence type="ECO:0000313" key="2">
    <source>
        <dbReference type="EMBL" id="MBD7984816.1"/>
    </source>
</evidence>
<keyword evidence="3" id="KW-1185">Reference proteome</keyword>
<gene>
    <name evidence="2" type="ORF">H9649_09495</name>
</gene>
<keyword evidence="1" id="KW-0812">Transmembrane</keyword>
<proteinExistence type="predicted"/>
<dbReference type="RefSeq" id="WP_191694509.1">
    <property type="nucleotide sequence ID" value="NZ_JACSQN010000007.1"/>
</dbReference>
<evidence type="ECO:0000313" key="3">
    <source>
        <dbReference type="Proteomes" id="UP000626786"/>
    </source>
</evidence>
<accession>A0ABR8U9X1</accession>
<keyword evidence="1" id="KW-0472">Membrane</keyword>
<reference evidence="2 3" key="1">
    <citation type="submission" date="2020-08" db="EMBL/GenBank/DDBJ databases">
        <title>A Genomic Blueprint of the Chicken Gut Microbiome.</title>
        <authorList>
            <person name="Gilroy R."/>
            <person name="Ravi A."/>
            <person name="Getino M."/>
            <person name="Pursley I."/>
            <person name="Horton D.L."/>
            <person name="Alikhan N.-F."/>
            <person name="Baker D."/>
            <person name="Gharbi K."/>
            <person name="Hall N."/>
            <person name="Watson M."/>
            <person name="Adriaenssens E.M."/>
            <person name="Foster-Nyarko E."/>
            <person name="Jarju S."/>
            <person name="Secka A."/>
            <person name="Antonio M."/>
            <person name="Oren A."/>
            <person name="Chaudhuri R."/>
            <person name="La Ragione R.M."/>
            <person name="Hildebrand F."/>
            <person name="Pallen M.J."/>
        </authorList>
    </citation>
    <scope>NUCLEOTIDE SEQUENCE [LARGE SCALE GENOMIC DNA]</scope>
    <source>
        <strain evidence="2 3">Sa2YVA2</strain>
    </source>
</reference>